<dbReference type="Gene3D" id="3.30.920.10">
    <property type="entry name" value="Frataxin/CyaY"/>
    <property type="match status" value="1"/>
</dbReference>
<keyword evidence="9" id="KW-0408">Iron</keyword>
<dbReference type="PROSITE" id="PS50810">
    <property type="entry name" value="FRATAXIN_2"/>
    <property type="match status" value="1"/>
</dbReference>
<dbReference type="GO" id="GO:0008199">
    <property type="term" value="F:ferric iron binding"/>
    <property type="evidence" value="ECO:0007669"/>
    <property type="project" value="InterPro"/>
</dbReference>
<evidence type="ECO:0000256" key="12">
    <source>
        <dbReference type="ARBA" id="ARBA00047990"/>
    </source>
</evidence>
<dbReference type="PANTHER" id="PTHR16821:SF2">
    <property type="entry name" value="FRATAXIN, MITOCHONDRIAL"/>
    <property type="match status" value="1"/>
</dbReference>
<dbReference type="Pfam" id="PF01491">
    <property type="entry name" value="Frataxin_Cyay"/>
    <property type="match status" value="1"/>
</dbReference>
<dbReference type="AlphaFoldDB" id="D8LHT9"/>
<protein>
    <recommendedName>
        <fullName evidence="3">ferroxidase</fullName>
        <ecNumber evidence="3">1.16.3.1</ecNumber>
    </recommendedName>
</protein>
<organism evidence="13 14">
    <name type="scientific">Ectocarpus siliculosus</name>
    <name type="common">Brown alga</name>
    <name type="synonym">Conferva siliculosa</name>
    <dbReference type="NCBI Taxonomy" id="2880"/>
    <lineage>
        <taxon>Eukaryota</taxon>
        <taxon>Sar</taxon>
        <taxon>Stramenopiles</taxon>
        <taxon>Ochrophyta</taxon>
        <taxon>PX clade</taxon>
        <taxon>Phaeophyceae</taxon>
        <taxon>Ectocarpales</taxon>
        <taxon>Ectocarpaceae</taxon>
        <taxon>Ectocarpus</taxon>
    </lineage>
</organism>
<keyword evidence="10" id="KW-0406">Ion transport</keyword>
<dbReference type="EMBL" id="FN648376">
    <property type="protein sequence ID" value="CBN74370.1"/>
    <property type="molecule type" value="Genomic_DNA"/>
</dbReference>
<evidence type="ECO:0000256" key="8">
    <source>
        <dbReference type="ARBA" id="ARBA00023002"/>
    </source>
</evidence>
<sequence length="261" mass="27918">MSTLKRASRLVQEESTALLANMQAVRASTRNNTNITLMQYSAAQRRSTSTTIAVAEVAGASPLRPVRLPSNAGSMAEKSYSSLSVACGRIVVGARLDTCCGGGSGRNRGSSLTARSSAPMGGASIIGTGAGETVASTGVVSMQRQGMSSTTMSEQEFHSVADEALEEIHDAVEEALEEGFEDDFDCNMSQGVLNIAVGDRGTWVLNKQSPNRQIWWSSPISGPMRFEYHEEAKRWLNTRDGETELRVILATEMSEKCGVSV</sequence>
<dbReference type="EC" id="1.16.3.1" evidence="3"/>
<name>D8LHT9_ECTSI</name>
<dbReference type="eggNOG" id="KOG3413">
    <property type="taxonomic scope" value="Eukaryota"/>
</dbReference>
<dbReference type="GO" id="GO:0051537">
    <property type="term" value="F:2 iron, 2 sulfur cluster binding"/>
    <property type="evidence" value="ECO:0007669"/>
    <property type="project" value="TreeGrafter"/>
</dbReference>
<dbReference type="GO" id="GO:0006826">
    <property type="term" value="P:iron ion transport"/>
    <property type="evidence" value="ECO:0007669"/>
    <property type="project" value="UniProtKB-KW"/>
</dbReference>
<keyword evidence="6" id="KW-0410">Iron transport</keyword>
<dbReference type="NCBIfam" id="TIGR03421">
    <property type="entry name" value="FeS_CyaY"/>
    <property type="match status" value="1"/>
</dbReference>
<keyword evidence="5" id="KW-0813">Transport</keyword>
<proteinExistence type="inferred from homology"/>
<dbReference type="InterPro" id="IPR020895">
    <property type="entry name" value="Frataxin_CS"/>
</dbReference>
<dbReference type="NCBIfam" id="TIGR03422">
    <property type="entry name" value="mito_frataxin"/>
    <property type="match status" value="1"/>
</dbReference>
<evidence type="ECO:0000313" key="14">
    <source>
        <dbReference type="Proteomes" id="UP000002630"/>
    </source>
</evidence>
<comment type="subcellular location">
    <subcellularLocation>
        <location evidence="1">Mitochondrion</location>
    </subcellularLocation>
</comment>
<dbReference type="SMART" id="SM01219">
    <property type="entry name" value="Frataxin_Cyay"/>
    <property type="match status" value="1"/>
</dbReference>
<dbReference type="InterPro" id="IPR017789">
    <property type="entry name" value="Frataxin"/>
</dbReference>
<evidence type="ECO:0000256" key="9">
    <source>
        <dbReference type="ARBA" id="ARBA00023004"/>
    </source>
</evidence>
<dbReference type="GO" id="GO:0005739">
    <property type="term" value="C:mitochondrion"/>
    <property type="evidence" value="ECO:0007669"/>
    <property type="project" value="UniProtKB-SubCell"/>
</dbReference>
<dbReference type="PROSITE" id="PS01344">
    <property type="entry name" value="FRATAXIN_1"/>
    <property type="match status" value="1"/>
</dbReference>
<comment type="catalytic activity">
    <reaction evidence="12">
        <text>4 Fe(2+) + O2 + 4 H(+) = 4 Fe(3+) + 2 H2O</text>
        <dbReference type="Rhea" id="RHEA:11148"/>
        <dbReference type="ChEBI" id="CHEBI:15377"/>
        <dbReference type="ChEBI" id="CHEBI:15378"/>
        <dbReference type="ChEBI" id="CHEBI:15379"/>
        <dbReference type="ChEBI" id="CHEBI:29033"/>
        <dbReference type="ChEBI" id="CHEBI:29034"/>
        <dbReference type="EC" id="1.16.3.1"/>
    </reaction>
</comment>
<dbReference type="Proteomes" id="UP000002630">
    <property type="component" value="Linkage Group LG13"/>
</dbReference>
<dbReference type="InterPro" id="IPR002908">
    <property type="entry name" value="Frataxin/CyaY"/>
</dbReference>
<evidence type="ECO:0000256" key="4">
    <source>
        <dbReference type="ARBA" id="ARBA00022434"/>
    </source>
</evidence>
<dbReference type="GO" id="GO:0016226">
    <property type="term" value="P:iron-sulfur cluster assembly"/>
    <property type="evidence" value="ECO:0007669"/>
    <property type="project" value="InterPro"/>
</dbReference>
<dbReference type="GO" id="GO:0006879">
    <property type="term" value="P:intracellular iron ion homeostasis"/>
    <property type="evidence" value="ECO:0007669"/>
    <property type="project" value="UniProtKB-KW"/>
</dbReference>
<dbReference type="GO" id="GO:0004322">
    <property type="term" value="F:ferroxidase activity"/>
    <property type="evidence" value="ECO:0007669"/>
    <property type="project" value="UniProtKB-EC"/>
</dbReference>
<dbReference type="GO" id="GO:0008198">
    <property type="term" value="F:ferrous iron binding"/>
    <property type="evidence" value="ECO:0007669"/>
    <property type="project" value="TreeGrafter"/>
</dbReference>
<evidence type="ECO:0000313" key="13">
    <source>
        <dbReference type="EMBL" id="CBN74370.1"/>
    </source>
</evidence>
<dbReference type="STRING" id="2880.D8LHT9"/>
<evidence type="ECO:0000256" key="7">
    <source>
        <dbReference type="ARBA" id="ARBA00022946"/>
    </source>
</evidence>
<dbReference type="OrthoDB" id="1897642at2759"/>
<dbReference type="PANTHER" id="PTHR16821">
    <property type="entry name" value="FRATAXIN"/>
    <property type="match status" value="1"/>
</dbReference>
<keyword evidence="11" id="KW-0496">Mitochondrion</keyword>
<reference evidence="13 14" key="1">
    <citation type="journal article" date="2010" name="Nature">
        <title>The Ectocarpus genome and the independent evolution of multicellularity in brown algae.</title>
        <authorList>
            <person name="Cock J.M."/>
            <person name="Sterck L."/>
            <person name="Rouze P."/>
            <person name="Scornet D."/>
            <person name="Allen A.E."/>
            <person name="Amoutzias G."/>
            <person name="Anthouard V."/>
            <person name="Artiguenave F."/>
            <person name="Aury J.M."/>
            <person name="Badger J.H."/>
            <person name="Beszteri B."/>
            <person name="Billiau K."/>
            <person name="Bonnet E."/>
            <person name="Bothwell J.H."/>
            <person name="Bowler C."/>
            <person name="Boyen C."/>
            <person name="Brownlee C."/>
            <person name="Carrano C.J."/>
            <person name="Charrier B."/>
            <person name="Cho G.Y."/>
            <person name="Coelho S.M."/>
            <person name="Collen J."/>
            <person name="Corre E."/>
            <person name="Da Silva C."/>
            <person name="Delage L."/>
            <person name="Delaroque N."/>
            <person name="Dittami S.M."/>
            <person name="Doulbeau S."/>
            <person name="Elias M."/>
            <person name="Farnham G."/>
            <person name="Gachon C.M."/>
            <person name="Gschloessl B."/>
            <person name="Heesch S."/>
            <person name="Jabbari K."/>
            <person name="Jubin C."/>
            <person name="Kawai H."/>
            <person name="Kimura K."/>
            <person name="Kloareg B."/>
            <person name="Kupper F.C."/>
            <person name="Lang D."/>
            <person name="Le Bail A."/>
            <person name="Leblanc C."/>
            <person name="Lerouge P."/>
            <person name="Lohr M."/>
            <person name="Lopez P.J."/>
            <person name="Martens C."/>
            <person name="Maumus F."/>
            <person name="Michel G."/>
            <person name="Miranda-Saavedra D."/>
            <person name="Morales J."/>
            <person name="Moreau H."/>
            <person name="Motomura T."/>
            <person name="Nagasato C."/>
            <person name="Napoli C.A."/>
            <person name="Nelson D.R."/>
            <person name="Nyvall-Collen P."/>
            <person name="Peters A.F."/>
            <person name="Pommier C."/>
            <person name="Potin P."/>
            <person name="Poulain J."/>
            <person name="Quesneville H."/>
            <person name="Read B."/>
            <person name="Rensing S.A."/>
            <person name="Ritter A."/>
            <person name="Rousvoal S."/>
            <person name="Samanta M."/>
            <person name="Samson G."/>
            <person name="Schroeder D.C."/>
            <person name="Segurens B."/>
            <person name="Strittmatter M."/>
            <person name="Tonon T."/>
            <person name="Tregear J.W."/>
            <person name="Valentin K."/>
            <person name="von Dassow P."/>
            <person name="Yamagishi T."/>
            <person name="Van de Peer Y."/>
            <person name="Wincker P."/>
        </authorList>
    </citation>
    <scope>NUCLEOTIDE SEQUENCE [LARGE SCALE GENOMIC DNA]</scope>
    <source>
        <strain evidence="14">Ec32 / CCAP1310/4</strain>
    </source>
</reference>
<evidence type="ECO:0000256" key="2">
    <source>
        <dbReference type="ARBA" id="ARBA00008183"/>
    </source>
</evidence>
<evidence type="ECO:0000256" key="10">
    <source>
        <dbReference type="ARBA" id="ARBA00023065"/>
    </source>
</evidence>
<evidence type="ECO:0000256" key="3">
    <source>
        <dbReference type="ARBA" id="ARBA00013107"/>
    </source>
</evidence>
<evidence type="ECO:0000256" key="6">
    <source>
        <dbReference type="ARBA" id="ARBA00022496"/>
    </source>
</evidence>
<evidence type="ECO:0000256" key="5">
    <source>
        <dbReference type="ARBA" id="ARBA00022448"/>
    </source>
</evidence>
<accession>D8LHT9</accession>
<evidence type="ECO:0000256" key="1">
    <source>
        <dbReference type="ARBA" id="ARBA00004173"/>
    </source>
</evidence>
<keyword evidence="7" id="KW-0809">Transit peptide</keyword>
<gene>
    <name evidence="13" type="ORF">Esi_0020_0043</name>
</gene>
<dbReference type="EMBL" id="FN649738">
    <property type="protein sequence ID" value="CBN74370.1"/>
    <property type="molecule type" value="Genomic_DNA"/>
</dbReference>
<dbReference type="GO" id="GO:0034986">
    <property type="term" value="F:iron chaperone activity"/>
    <property type="evidence" value="ECO:0007669"/>
    <property type="project" value="TreeGrafter"/>
</dbReference>
<evidence type="ECO:0000256" key="11">
    <source>
        <dbReference type="ARBA" id="ARBA00023128"/>
    </source>
</evidence>
<dbReference type="SUPFAM" id="SSF55387">
    <property type="entry name" value="Frataxin/Nqo15-like"/>
    <property type="match status" value="1"/>
</dbReference>
<keyword evidence="4" id="KW-0409">Iron storage</keyword>
<comment type="similarity">
    <text evidence="2">Belongs to the frataxin family.</text>
</comment>
<keyword evidence="8" id="KW-0560">Oxidoreductase</keyword>
<keyword evidence="14" id="KW-1185">Reference proteome</keyword>
<dbReference type="InterPro" id="IPR036524">
    <property type="entry name" value="Frataxin/CyaY_sf"/>
</dbReference>
<dbReference type="InParanoid" id="D8LHT9"/>